<keyword evidence="6 11" id="KW-0732">Signal</keyword>
<feature type="domain" description="Porin" evidence="12">
    <location>
        <begin position="12"/>
        <end position="334"/>
    </location>
</feature>
<evidence type="ECO:0000259" key="12">
    <source>
        <dbReference type="Pfam" id="PF13609"/>
    </source>
</evidence>
<keyword evidence="7" id="KW-0406">Ion transport</keyword>
<keyword evidence="5" id="KW-0812">Transmembrane</keyword>
<evidence type="ECO:0000256" key="3">
    <source>
        <dbReference type="ARBA" id="ARBA00022448"/>
    </source>
</evidence>
<feature type="signal peptide" evidence="11">
    <location>
        <begin position="1"/>
        <end position="24"/>
    </location>
</feature>
<comment type="caution">
    <text evidence="13">The sequence shown here is derived from an EMBL/GenBank/DDBJ whole genome shotgun (WGS) entry which is preliminary data.</text>
</comment>
<reference evidence="13 14" key="1">
    <citation type="submission" date="2018-05" db="EMBL/GenBank/DDBJ databases">
        <title>Genomic Encyclopedia of Type Strains, Phase IV (KMG-V): Genome sequencing to study the core and pangenomes of soil and plant-associated prokaryotes.</title>
        <authorList>
            <person name="Whitman W."/>
        </authorList>
    </citation>
    <scope>NUCLEOTIDE SEQUENCE [LARGE SCALE GENOMIC DNA]</scope>
    <source>
        <strain evidence="13 14">SCZa-39</strain>
    </source>
</reference>
<dbReference type="EMBL" id="QEOB01000035">
    <property type="protein sequence ID" value="PVX70698.1"/>
    <property type="molecule type" value="Genomic_DNA"/>
</dbReference>
<dbReference type="InterPro" id="IPR050298">
    <property type="entry name" value="Gram-neg_bact_OMP"/>
</dbReference>
<dbReference type="Proteomes" id="UP000245712">
    <property type="component" value="Unassembled WGS sequence"/>
</dbReference>
<feature type="chain" id="PRO_5046876962" evidence="11">
    <location>
        <begin position="25"/>
        <end position="373"/>
    </location>
</feature>
<proteinExistence type="predicted"/>
<evidence type="ECO:0000256" key="4">
    <source>
        <dbReference type="ARBA" id="ARBA00022452"/>
    </source>
</evidence>
<evidence type="ECO:0000256" key="1">
    <source>
        <dbReference type="ARBA" id="ARBA00004571"/>
    </source>
</evidence>
<accession>A0ABX5KDT4</accession>
<keyword evidence="4" id="KW-1134">Transmembrane beta strand</keyword>
<evidence type="ECO:0000256" key="6">
    <source>
        <dbReference type="ARBA" id="ARBA00022729"/>
    </source>
</evidence>
<dbReference type="Pfam" id="PF13609">
    <property type="entry name" value="Porin_4"/>
    <property type="match status" value="1"/>
</dbReference>
<dbReference type="Gene3D" id="2.40.160.10">
    <property type="entry name" value="Porin"/>
    <property type="match status" value="1"/>
</dbReference>
<organism evidence="13 14">
    <name type="scientific">Paraburkholderia unamae</name>
    <dbReference type="NCBI Taxonomy" id="219649"/>
    <lineage>
        <taxon>Bacteria</taxon>
        <taxon>Pseudomonadati</taxon>
        <taxon>Pseudomonadota</taxon>
        <taxon>Betaproteobacteria</taxon>
        <taxon>Burkholderiales</taxon>
        <taxon>Burkholderiaceae</taxon>
        <taxon>Paraburkholderia</taxon>
    </lineage>
</organism>
<evidence type="ECO:0000313" key="14">
    <source>
        <dbReference type="Proteomes" id="UP000245712"/>
    </source>
</evidence>
<evidence type="ECO:0000256" key="5">
    <source>
        <dbReference type="ARBA" id="ARBA00022692"/>
    </source>
</evidence>
<evidence type="ECO:0000256" key="11">
    <source>
        <dbReference type="SAM" id="SignalP"/>
    </source>
</evidence>
<dbReference type="PANTHER" id="PTHR34501">
    <property type="entry name" value="PROTEIN YDDL-RELATED"/>
    <property type="match status" value="1"/>
</dbReference>
<evidence type="ECO:0000256" key="9">
    <source>
        <dbReference type="ARBA" id="ARBA00023136"/>
    </source>
</evidence>
<protein>
    <submittedName>
        <fullName evidence="13">Porin</fullName>
    </submittedName>
</protein>
<gene>
    <name evidence="13" type="ORF">C7402_1352</name>
</gene>
<evidence type="ECO:0000256" key="10">
    <source>
        <dbReference type="ARBA" id="ARBA00023237"/>
    </source>
</evidence>
<keyword evidence="9" id="KW-0472">Membrane</keyword>
<comment type="subcellular location">
    <subcellularLocation>
        <location evidence="1">Cell outer membrane</location>
        <topology evidence="1">Multi-pass membrane protein</topology>
    </subcellularLocation>
</comment>
<dbReference type="InterPro" id="IPR033900">
    <property type="entry name" value="Gram_neg_porin_domain"/>
</dbReference>
<dbReference type="CDD" id="cd00342">
    <property type="entry name" value="gram_neg_porins"/>
    <property type="match status" value="1"/>
</dbReference>
<keyword evidence="8" id="KW-0626">Porin</keyword>
<dbReference type="SUPFAM" id="SSF56935">
    <property type="entry name" value="Porins"/>
    <property type="match status" value="1"/>
</dbReference>
<dbReference type="PANTHER" id="PTHR34501:SF9">
    <property type="entry name" value="MAJOR OUTER MEMBRANE PROTEIN P.IA"/>
    <property type="match status" value="1"/>
</dbReference>
<evidence type="ECO:0000256" key="8">
    <source>
        <dbReference type="ARBA" id="ARBA00023114"/>
    </source>
</evidence>
<comment type="subunit">
    <text evidence="2">Homotrimer.</text>
</comment>
<evidence type="ECO:0000256" key="7">
    <source>
        <dbReference type="ARBA" id="ARBA00023065"/>
    </source>
</evidence>
<keyword evidence="14" id="KW-1185">Reference proteome</keyword>
<keyword evidence="3" id="KW-0813">Transport</keyword>
<name>A0ABX5KDT4_9BURK</name>
<dbReference type="InterPro" id="IPR023614">
    <property type="entry name" value="Porin_dom_sf"/>
</dbReference>
<evidence type="ECO:0000256" key="2">
    <source>
        <dbReference type="ARBA" id="ARBA00011233"/>
    </source>
</evidence>
<keyword evidence="10" id="KW-0998">Cell outer membrane</keyword>
<dbReference type="RefSeq" id="WP_116614662.1">
    <property type="nucleotide sequence ID" value="NZ_QEOB01000035.1"/>
</dbReference>
<evidence type="ECO:0000313" key="13">
    <source>
        <dbReference type="EMBL" id="PVX70698.1"/>
    </source>
</evidence>
<sequence length="373" mass="38810">MHTRQYRQITLAVALATLAGTAAAQSSVTLYGIIDAGVLYQNHAANGQGSQVQLATGGTNPSVWGLKGNEDLGGGYAATFNLESHFASNSGALIMGPGYESQIFRRQANVGVTTPYGSLTLGRMYSPSLLAAITTEPRAFAENLSNLYTWAYNQLSAPGNALGAGTNPGNDVGVFIGNAVQYSNTLGPVWLGAAWSFGGVAGSLHKGSEISLGATYTGPVTASAAFQQVADSVTGENVSRLWSVGLAKSFGPVTGKLNYFDVIDRALDGGDVSHVTSISPGVSYQWNAANTTGLAGYYNRYRGSHNSTTRSLVLSNDYAVSKRTVLYAQLAYVDAGYVGTADPLESLKTSIVNGGTAPGEKTVLVNVGISHHF</sequence>